<dbReference type="InterPro" id="IPR001128">
    <property type="entry name" value="Cyt_P450"/>
</dbReference>
<dbReference type="PANTHER" id="PTHR24305:SF230">
    <property type="entry name" value="P450, PUTATIVE (EUROFUNG)-RELATED"/>
    <property type="match status" value="1"/>
</dbReference>
<sequence length="577" mass="65063">MAPLLLGSPVNLAAVGFSIGVLYIVGYAVYNRFFHPLSKYPGPLSHHISYLPRAYALMSGRLGFHVADLHKKYGPVVRLTPNELAFSSPQAWRDIYGHKKVGEPEFPKSELFYRVFTYLPLAIINADRDEHSLLRRQLSHGFSDRSMKEQEPIIGSYVNLLIQRLRENLEIAPNAPLNMLEWLNWTAFDIIGDLGFGAAGGFGCLAQSDYHPWVRIITDNMRQSALMQALSSIGLRGSIQWIAKRRSAAGSQHRAIIQEKVAERLKLGASRPDFLEGLISKKEELNLDMGRLNMNASLIIIAGSETTSTLLCGTLYLLTTNLEVLRKLEREVRTTFQSDDQITLTFIPRDSPWDGGPQPRVVYSSEWCLTSYRSVNQLSYMLAVLNEALREYPPVVIGLPRVAPSGGGVVDGKPVPQGTIVSVFQWAINHDERFWTDPFKFAPERFLNDPKYKTDQLDAMQPFGTGPRNCIGQNLAYAEMRLVLAKLVYNFDMSIAEEARDWLRGQKAYTSYRHLRNSCRQAQQYMPSNEVRGDEVGYFGQSVGLIVYSKSKRLKSRLKQPVTLTILVSIMATYTTN</sequence>
<dbReference type="GO" id="GO:0005506">
    <property type="term" value="F:iron ion binding"/>
    <property type="evidence" value="ECO:0007669"/>
    <property type="project" value="InterPro"/>
</dbReference>
<dbReference type="Proteomes" id="UP000286045">
    <property type="component" value="Unassembled WGS sequence"/>
</dbReference>
<dbReference type="PRINTS" id="PR00463">
    <property type="entry name" value="EP450I"/>
</dbReference>
<evidence type="ECO:0000256" key="10">
    <source>
        <dbReference type="SAM" id="Phobius"/>
    </source>
</evidence>
<keyword evidence="10" id="KW-0472">Membrane</keyword>
<comment type="cofactor">
    <cofactor evidence="1 8">
        <name>heme</name>
        <dbReference type="ChEBI" id="CHEBI:30413"/>
    </cofactor>
</comment>
<dbReference type="Pfam" id="PF00067">
    <property type="entry name" value="p450"/>
    <property type="match status" value="1"/>
</dbReference>
<keyword evidence="7 9" id="KW-0503">Monooxygenase</keyword>
<evidence type="ECO:0000313" key="11">
    <source>
        <dbReference type="EMBL" id="RWA09440.1"/>
    </source>
</evidence>
<accession>A0A439D4X5</accession>
<dbReference type="Gene3D" id="1.10.630.10">
    <property type="entry name" value="Cytochrome P450"/>
    <property type="match status" value="1"/>
</dbReference>
<comment type="similarity">
    <text evidence="2 9">Belongs to the cytochrome P450 family.</text>
</comment>
<dbReference type="PROSITE" id="PS00086">
    <property type="entry name" value="CYTOCHROME_P450"/>
    <property type="match status" value="1"/>
</dbReference>
<feature type="binding site" description="axial binding residue" evidence="8">
    <location>
        <position position="470"/>
    </location>
    <ligand>
        <name>heme</name>
        <dbReference type="ChEBI" id="CHEBI:30413"/>
    </ligand>
    <ligandPart>
        <name>Fe</name>
        <dbReference type="ChEBI" id="CHEBI:18248"/>
    </ligandPart>
</feature>
<keyword evidence="12" id="KW-1185">Reference proteome</keyword>
<keyword evidence="10" id="KW-1133">Transmembrane helix</keyword>
<name>A0A439D4X5_9PEZI</name>
<keyword evidence="6 8" id="KW-0408">Iron</keyword>
<keyword evidence="10" id="KW-0812">Transmembrane</keyword>
<comment type="caution">
    <text evidence="11">The sequence shown here is derived from an EMBL/GenBank/DDBJ whole genome shotgun (WGS) entry which is preliminary data.</text>
</comment>
<dbReference type="EMBL" id="RYZI01000154">
    <property type="protein sequence ID" value="RWA09440.1"/>
    <property type="molecule type" value="Genomic_DNA"/>
</dbReference>
<dbReference type="STRING" id="363999.A0A439D4X5"/>
<protein>
    <submittedName>
        <fullName evidence="11">Uncharacterized protein</fullName>
    </submittedName>
</protein>
<organism evidence="11 12">
    <name type="scientific">Xylaria grammica</name>
    <dbReference type="NCBI Taxonomy" id="363999"/>
    <lineage>
        <taxon>Eukaryota</taxon>
        <taxon>Fungi</taxon>
        <taxon>Dikarya</taxon>
        <taxon>Ascomycota</taxon>
        <taxon>Pezizomycotina</taxon>
        <taxon>Sordariomycetes</taxon>
        <taxon>Xylariomycetidae</taxon>
        <taxon>Xylariales</taxon>
        <taxon>Xylariaceae</taxon>
        <taxon>Xylaria</taxon>
    </lineage>
</organism>
<dbReference type="AlphaFoldDB" id="A0A439D4X5"/>
<evidence type="ECO:0000256" key="6">
    <source>
        <dbReference type="ARBA" id="ARBA00023004"/>
    </source>
</evidence>
<dbReference type="InterPro" id="IPR050121">
    <property type="entry name" value="Cytochrome_P450_monoxygenase"/>
</dbReference>
<dbReference type="InterPro" id="IPR036396">
    <property type="entry name" value="Cyt_P450_sf"/>
</dbReference>
<evidence type="ECO:0000256" key="7">
    <source>
        <dbReference type="ARBA" id="ARBA00023033"/>
    </source>
</evidence>
<dbReference type="InterPro" id="IPR002401">
    <property type="entry name" value="Cyt_P450_E_grp-I"/>
</dbReference>
<dbReference type="PANTHER" id="PTHR24305">
    <property type="entry name" value="CYTOCHROME P450"/>
    <property type="match status" value="1"/>
</dbReference>
<proteinExistence type="inferred from homology"/>
<evidence type="ECO:0000256" key="3">
    <source>
        <dbReference type="ARBA" id="ARBA00022617"/>
    </source>
</evidence>
<evidence type="ECO:0000256" key="9">
    <source>
        <dbReference type="RuleBase" id="RU000461"/>
    </source>
</evidence>
<evidence type="ECO:0000256" key="8">
    <source>
        <dbReference type="PIRSR" id="PIRSR602401-1"/>
    </source>
</evidence>
<dbReference type="GO" id="GO:0004497">
    <property type="term" value="F:monooxygenase activity"/>
    <property type="evidence" value="ECO:0007669"/>
    <property type="project" value="UniProtKB-KW"/>
</dbReference>
<gene>
    <name evidence="11" type="ORF">EKO27_g5657</name>
</gene>
<feature type="transmembrane region" description="Helical" evidence="10">
    <location>
        <begin position="12"/>
        <end position="30"/>
    </location>
</feature>
<keyword evidence="3 8" id="KW-0349">Heme</keyword>
<dbReference type="SUPFAM" id="SSF48264">
    <property type="entry name" value="Cytochrome P450"/>
    <property type="match status" value="1"/>
</dbReference>
<dbReference type="CDD" id="cd11058">
    <property type="entry name" value="CYP60B-like"/>
    <property type="match status" value="1"/>
</dbReference>
<evidence type="ECO:0000256" key="4">
    <source>
        <dbReference type="ARBA" id="ARBA00022723"/>
    </source>
</evidence>
<dbReference type="GO" id="GO:0020037">
    <property type="term" value="F:heme binding"/>
    <property type="evidence" value="ECO:0007669"/>
    <property type="project" value="InterPro"/>
</dbReference>
<keyword evidence="4 8" id="KW-0479">Metal-binding</keyword>
<reference evidence="11 12" key="1">
    <citation type="submission" date="2018-12" db="EMBL/GenBank/DDBJ databases">
        <title>Draft genome sequence of Xylaria grammica IHI A82.</title>
        <authorList>
            <person name="Buettner E."/>
            <person name="Kellner H."/>
        </authorList>
    </citation>
    <scope>NUCLEOTIDE SEQUENCE [LARGE SCALE GENOMIC DNA]</scope>
    <source>
        <strain evidence="11 12">IHI A82</strain>
    </source>
</reference>
<evidence type="ECO:0000313" key="12">
    <source>
        <dbReference type="Proteomes" id="UP000286045"/>
    </source>
</evidence>
<evidence type="ECO:0000256" key="2">
    <source>
        <dbReference type="ARBA" id="ARBA00010617"/>
    </source>
</evidence>
<keyword evidence="5 9" id="KW-0560">Oxidoreductase</keyword>
<dbReference type="InterPro" id="IPR017972">
    <property type="entry name" value="Cyt_P450_CS"/>
</dbReference>
<evidence type="ECO:0000256" key="5">
    <source>
        <dbReference type="ARBA" id="ARBA00023002"/>
    </source>
</evidence>
<dbReference type="GO" id="GO:0016705">
    <property type="term" value="F:oxidoreductase activity, acting on paired donors, with incorporation or reduction of molecular oxygen"/>
    <property type="evidence" value="ECO:0007669"/>
    <property type="project" value="InterPro"/>
</dbReference>
<dbReference type="PRINTS" id="PR00385">
    <property type="entry name" value="P450"/>
</dbReference>
<evidence type="ECO:0000256" key="1">
    <source>
        <dbReference type="ARBA" id="ARBA00001971"/>
    </source>
</evidence>